<organism evidence="1 2">
    <name type="scientific">Cricetulus griseus</name>
    <name type="common">Chinese hamster</name>
    <name type="synonym">Cricetulus barabensis griseus</name>
    <dbReference type="NCBI Taxonomy" id="10029"/>
    <lineage>
        <taxon>Eukaryota</taxon>
        <taxon>Metazoa</taxon>
        <taxon>Chordata</taxon>
        <taxon>Craniata</taxon>
        <taxon>Vertebrata</taxon>
        <taxon>Euteleostomi</taxon>
        <taxon>Mammalia</taxon>
        <taxon>Eutheria</taxon>
        <taxon>Euarchontoglires</taxon>
        <taxon>Glires</taxon>
        <taxon>Rodentia</taxon>
        <taxon>Myomorpha</taxon>
        <taxon>Muroidea</taxon>
        <taxon>Cricetidae</taxon>
        <taxon>Cricetinae</taxon>
        <taxon>Cricetulus</taxon>
    </lineage>
</organism>
<protein>
    <submittedName>
        <fullName evidence="1">Uncharacterized protein</fullName>
    </submittedName>
</protein>
<gene>
    <name evidence="1" type="ORF">I79_005597</name>
</gene>
<accession>G3H5L4</accession>
<evidence type="ECO:0000313" key="2">
    <source>
        <dbReference type="Proteomes" id="UP000001075"/>
    </source>
</evidence>
<dbReference type="EMBL" id="JH000161">
    <property type="protein sequence ID" value="EGV98467.1"/>
    <property type="molecule type" value="Genomic_DNA"/>
</dbReference>
<name>G3H5L4_CRIGR</name>
<proteinExistence type="predicted"/>
<dbReference type="Proteomes" id="UP000001075">
    <property type="component" value="Unassembled WGS sequence"/>
</dbReference>
<dbReference type="AlphaFoldDB" id="G3H5L4"/>
<dbReference type="InParanoid" id="G3H5L4"/>
<reference evidence="2" key="1">
    <citation type="journal article" date="2011" name="Nat. Biotechnol.">
        <title>The genomic sequence of the Chinese hamster ovary (CHO)-K1 cell line.</title>
        <authorList>
            <person name="Xu X."/>
            <person name="Nagarajan H."/>
            <person name="Lewis N.E."/>
            <person name="Pan S."/>
            <person name="Cai Z."/>
            <person name="Liu X."/>
            <person name="Chen W."/>
            <person name="Xie M."/>
            <person name="Wang W."/>
            <person name="Hammond S."/>
            <person name="Andersen M.R."/>
            <person name="Neff N."/>
            <person name="Passarelli B."/>
            <person name="Koh W."/>
            <person name="Fan H.C."/>
            <person name="Wang J."/>
            <person name="Gui Y."/>
            <person name="Lee K.H."/>
            <person name="Betenbaugh M.J."/>
            <person name="Quake S.R."/>
            <person name="Famili I."/>
            <person name="Palsson B.O."/>
            <person name="Wang J."/>
        </authorList>
    </citation>
    <scope>NUCLEOTIDE SEQUENCE [LARGE SCALE GENOMIC DNA]</scope>
    <source>
        <strain evidence="2">CHO K1 cell line</strain>
    </source>
</reference>
<sequence length="73" mass="8291">MNMLYSLKMFKKDSTGKRLHLGKSFDTDVWCGYSVTLSTHHAHALCGINYMKNTTLSNWFVYGVLGNQTKSLV</sequence>
<evidence type="ECO:0000313" key="1">
    <source>
        <dbReference type="EMBL" id="EGV98467.1"/>
    </source>
</evidence>